<gene>
    <name evidence="4" type="ORF">JJ685_14440</name>
</gene>
<dbReference type="InterPro" id="IPR020287">
    <property type="entry name" value="Tail_sheath_C"/>
</dbReference>
<dbReference type="EMBL" id="JAEQNE010000003">
    <property type="protein sequence ID" value="MBL0392334.1"/>
    <property type="molecule type" value="Genomic_DNA"/>
</dbReference>
<name>A0A936YZX6_9BURK</name>
<accession>A0A936YZX6</accession>
<evidence type="ECO:0000256" key="1">
    <source>
        <dbReference type="ARBA" id="ARBA00008005"/>
    </source>
</evidence>
<dbReference type="InterPro" id="IPR035089">
    <property type="entry name" value="Phage_sheath_subtilisin"/>
</dbReference>
<dbReference type="InterPro" id="IPR052042">
    <property type="entry name" value="Tail_sheath_structural"/>
</dbReference>
<feature type="domain" description="Tail sheath protein subtilisin-like" evidence="2">
    <location>
        <begin position="595"/>
        <end position="767"/>
    </location>
</feature>
<dbReference type="PANTHER" id="PTHR35861">
    <property type="match status" value="1"/>
</dbReference>
<dbReference type="Proteomes" id="UP000599109">
    <property type="component" value="Unassembled WGS sequence"/>
</dbReference>
<dbReference type="PANTHER" id="PTHR35861:SF1">
    <property type="entry name" value="PHAGE TAIL SHEATH PROTEIN"/>
    <property type="match status" value="1"/>
</dbReference>
<evidence type="ECO:0000313" key="4">
    <source>
        <dbReference type="EMBL" id="MBL0392334.1"/>
    </source>
</evidence>
<dbReference type="Pfam" id="PF04984">
    <property type="entry name" value="Phage_sheath_1"/>
    <property type="match status" value="1"/>
</dbReference>
<comment type="caution">
    <text evidence="4">The sequence shown here is derived from an EMBL/GenBank/DDBJ whole genome shotgun (WGS) entry which is preliminary data.</text>
</comment>
<proteinExistence type="inferred from homology"/>
<evidence type="ECO:0000259" key="3">
    <source>
        <dbReference type="Pfam" id="PF17482"/>
    </source>
</evidence>
<reference evidence="4 5" key="1">
    <citation type="journal article" date="2017" name="Int. J. Syst. Evol. Microbiol.">
        <title>Ramlibacter monticola sp. nov., isolated from forest soil.</title>
        <authorList>
            <person name="Chaudhary D.K."/>
            <person name="Kim J."/>
        </authorList>
    </citation>
    <scope>NUCLEOTIDE SEQUENCE [LARGE SCALE GENOMIC DNA]</scope>
    <source>
        <strain evidence="4 5">KACC 19175</strain>
    </source>
</reference>
<keyword evidence="5" id="KW-1185">Reference proteome</keyword>
<dbReference type="Pfam" id="PF17482">
    <property type="entry name" value="Phage_sheath_1C"/>
    <property type="match status" value="1"/>
</dbReference>
<feature type="domain" description="Tail sheath protein C-terminal" evidence="3">
    <location>
        <begin position="772"/>
        <end position="878"/>
    </location>
</feature>
<evidence type="ECO:0000313" key="5">
    <source>
        <dbReference type="Proteomes" id="UP000599109"/>
    </source>
</evidence>
<dbReference type="AlphaFoldDB" id="A0A936YZX6"/>
<organism evidence="4 5">
    <name type="scientific">Ramlibacter monticola</name>
    <dbReference type="NCBI Taxonomy" id="1926872"/>
    <lineage>
        <taxon>Bacteria</taxon>
        <taxon>Pseudomonadati</taxon>
        <taxon>Pseudomonadota</taxon>
        <taxon>Betaproteobacteria</taxon>
        <taxon>Burkholderiales</taxon>
        <taxon>Comamonadaceae</taxon>
        <taxon>Ramlibacter</taxon>
    </lineage>
</organism>
<evidence type="ECO:0000259" key="2">
    <source>
        <dbReference type="Pfam" id="PF04984"/>
    </source>
</evidence>
<dbReference type="Gene3D" id="3.40.50.11780">
    <property type="match status" value="2"/>
</dbReference>
<sequence length="885" mass="93230">MAEYLHPGVYVEEKSSGVRPIEGVSTSTAGFVGVTAKGVPNKATFITSWRAFVTKFGDVSRDGPYLPYAVEQFFANGGKRCYVVRALSDASSRQAGVDLPSRETAGAPRNTLRVSARGKGGWGNGLSVLVEDGTAAPLAGFRLVVLMEGVPVEVFDDLSMDGNASNYVETEINDASEYIEVEDLRAATPLDGGAAIPATAVSNVALAAPVALVAGDTLTLAVPDGTTVPPIQLGSLVAPVTPQMIVDAINTAWSPFNLTAFLTPADDPAGAGRIRVNHNTAGYDSYFVIGGGAVAAGRPLLGMTGFHQGKGAAIGATLKSDAAATFNIPAGPNNVLTLTVHGDVLPNVTLSPGAAVPIETVLADLSAGLATVAHGLVVARREGDRIVVSTTNLGAADSRLLIAGGAAAALNFRQLDGTAQPAGGVDGFGRSEPAFVQSDVGPFTVEEDATLEFVTNNGAAGAEANEVVVEFTTGAAFQNLQQVTAKELSDAINAAAAATVPAGQVTASVVNNRVLVRQSRRGSQYWLEVRDGLLSPNVRLKFDTPRRSGFEDGDPASPYFRPAFNPVANANEPRPLTGGDDGSPVSNFELVGTADRKTGLHAFDDVGDVNFFAIPGASDPAVVSAAIGYCGIRQDCFYIADTPGKRDRNTPVTEPVHAQNFMRNKVSPKNSYGALYYPWLQIADRAGAGKNPRRYVPPSGFIAGLYARIDNQRGVWKAPAGTETGLIGPIGLEYAVTDAEQDILNPIGVNCIRQFADSGIVVWGARTFAAQSDPEYRYVPVRRYTIYLRQSIYRGTQWAVFEPNDKPLWDQLKANIDDFLMGEFRKGALAGATPDEAFSVKCDAELNPPSEVNAGRVNMEIAFAPLKPAEFVIIRISQKSQRPQG</sequence>
<protein>
    <submittedName>
        <fullName evidence="4">Phage tail sheath subtilisin-like domain-containing protein</fullName>
    </submittedName>
</protein>
<dbReference type="RefSeq" id="WP_201674965.1">
    <property type="nucleotide sequence ID" value="NZ_JAEQNE010000003.1"/>
</dbReference>
<comment type="similarity">
    <text evidence="1">Belongs to the myoviridae tail sheath protein family.</text>
</comment>